<keyword evidence="2" id="KW-1185">Reference proteome</keyword>
<evidence type="ECO:0000313" key="1">
    <source>
        <dbReference type="EMBL" id="PSV46785.1"/>
    </source>
</evidence>
<name>A0A2T3L7Z6_9GAMM</name>
<comment type="caution">
    <text evidence="1">The sequence shown here is derived from an EMBL/GenBank/DDBJ whole genome shotgun (WGS) entry which is preliminary data.</text>
</comment>
<dbReference type="EMBL" id="PYOC01000004">
    <property type="protein sequence ID" value="PSV46785.1"/>
    <property type="molecule type" value="Genomic_DNA"/>
</dbReference>
<dbReference type="RefSeq" id="WP_107253989.1">
    <property type="nucleotide sequence ID" value="NZ_PYOC01000004.1"/>
</dbReference>
<accession>A0A2T3L7Z6</accession>
<evidence type="ECO:0008006" key="3">
    <source>
        <dbReference type="Google" id="ProtNLM"/>
    </source>
</evidence>
<proteinExistence type="predicted"/>
<dbReference type="AlphaFoldDB" id="A0A2T3L7Z6"/>
<sequence length="463" mass="53429">MMDREKLKKYIYKCENIEDIVTLSKVYERSLSNSNPVVYAEIDFENKLFDILKHKIDTNKISWPDKISGVLHIITVPYNSGGHTRLCEKLADIDADLLISGNEFVFDGLVNRLSTYFRNVYQIETCSVESRILAIIHRCAMYDNVILHIHPNDITTCIAIGILKRCDYSFSVYFVNHADHVFSFGKSISDVVLHISNRGYQIDKIIKNAKYKVSFIGIPIDMKEMPKLKTDIRNFLMSGASYKMKPDELYSAPRVVQSILGSDKKNKVMIIGAKGSDYWWWSTKIKYWRRLKIHEQLPYESYIAKISIADAIIDTLPITGGTAFTESYLNGLFPIGIKTAISGYSPLDQIKLESVCNDTFQLHQEVQAKLYKEVKIIHDPIRVKVRFNCALRREYHDVPEVLKYGVNNVNALCNKQKPYLGRQLFKEIITMRTISYKIKLKIIFGLFDSIRTSLEMLKKLIDK</sequence>
<dbReference type="Proteomes" id="UP000241803">
    <property type="component" value="Unassembled WGS sequence"/>
</dbReference>
<reference evidence="1 2" key="1">
    <citation type="submission" date="2018-03" db="EMBL/GenBank/DDBJ databases">
        <title>Whole genome sequencing of Histamine producing bacteria.</title>
        <authorList>
            <person name="Butler K."/>
        </authorList>
    </citation>
    <scope>NUCLEOTIDE SEQUENCE [LARGE SCALE GENOMIC DNA]</scope>
    <source>
        <strain evidence="1 2">ATCC 19614</strain>
    </source>
</reference>
<organism evidence="1 2">
    <name type="scientific">Photobacterium indicum</name>
    <dbReference type="NCBI Taxonomy" id="81447"/>
    <lineage>
        <taxon>Bacteria</taxon>
        <taxon>Pseudomonadati</taxon>
        <taxon>Pseudomonadota</taxon>
        <taxon>Gammaproteobacteria</taxon>
        <taxon>Vibrionales</taxon>
        <taxon>Vibrionaceae</taxon>
        <taxon>Photobacterium</taxon>
    </lineage>
</organism>
<evidence type="ECO:0000313" key="2">
    <source>
        <dbReference type="Proteomes" id="UP000241803"/>
    </source>
</evidence>
<protein>
    <recommendedName>
        <fullName evidence="3">Glycosyltransferase subfamily 4-like N-terminal domain-containing protein</fullName>
    </recommendedName>
</protein>
<gene>
    <name evidence="1" type="ORF">C9J47_13415</name>
</gene>